<name>A0A1Y1II37_KLENI</name>
<evidence type="ECO:0000256" key="1">
    <source>
        <dbReference type="SAM" id="MobiDB-lite"/>
    </source>
</evidence>
<gene>
    <name evidence="2" type="ORF">KFL_006430010</name>
</gene>
<proteinExistence type="predicted"/>
<protein>
    <submittedName>
        <fullName evidence="2">Uncharacterized protein</fullName>
    </submittedName>
</protein>
<accession>A0A1Y1II37</accession>
<keyword evidence="3" id="KW-1185">Reference proteome</keyword>
<feature type="region of interest" description="Disordered" evidence="1">
    <location>
        <begin position="178"/>
        <end position="201"/>
    </location>
</feature>
<reference evidence="2 3" key="1">
    <citation type="journal article" date="2014" name="Nat. Commun.">
        <title>Klebsormidium flaccidum genome reveals primary factors for plant terrestrial adaptation.</title>
        <authorList>
            <person name="Hori K."/>
            <person name="Maruyama F."/>
            <person name="Fujisawa T."/>
            <person name="Togashi T."/>
            <person name="Yamamoto N."/>
            <person name="Seo M."/>
            <person name="Sato S."/>
            <person name="Yamada T."/>
            <person name="Mori H."/>
            <person name="Tajima N."/>
            <person name="Moriyama T."/>
            <person name="Ikeuchi M."/>
            <person name="Watanabe M."/>
            <person name="Wada H."/>
            <person name="Kobayashi K."/>
            <person name="Saito M."/>
            <person name="Masuda T."/>
            <person name="Sasaki-Sekimoto Y."/>
            <person name="Mashiguchi K."/>
            <person name="Awai K."/>
            <person name="Shimojima M."/>
            <person name="Masuda S."/>
            <person name="Iwai M."/>
            <person name="Nobusawa T."/>
            <person name="Narise T."/>
            <person name="Kondo S."/>
            <person name="Saito H."/>
            <person name="Sato R."/>
            <person name="Murakawa M."/>
            <person name="Ihara Y."/>
            <person name="Oshima-Yamada Y."/>
            <person name="Ohtaka K."/>
            <person name="Satoh M."/>
            <person name="Sonobe K."/>
            <person name="Ishii M."/>
            <person name="Ohtani R."/>
            <person name="Kanamori-Sato M."/>
            <person name="Honoki R."/>
            <person name="Miyazaki D."/>
            <person name="Mochizuki H."/>
            <person name="Umetsu J."/>
            <person name="Higashi K."/>
            <person name="Shibata D."/>
            <person name="Kamiya Y."/>
            <person name="Sato N."/>
            <person name="Nakamura Y."/>
            <person name="Tabata S."/>
            <person name="Ida S."/>
            <person name="Kurokawa K."/>
            <person name="Ohta H."/>
        </authorList>
    </citation>
    <scope>NUCLEOTIDE SEQUENCE [LARGE SCALE GENOMIC DNA]</scope>
    <source>
        <strain evidence="2 3">NIES-2285</strain>
    </source>
</reference>
<evidence type="ECO:0000313" key="2">
    <source>
        <dbReference type="EMBL" id="GAQ90464.1"/>
    </source>
</evidence>
<dbReference type="EMBL" id="DF237592">
    <property type="protein sequence ID" value="GAQ90464.1"/>
    <property type="molecule type" value="Genomic_DNA"/>
</dbReference>
<dbReference type="AlphaFoldDB" id="A0A1Y1II37"/>
<organism evidence="2 3">
    <name type="scientific">Klebsormidium nitens</name>
    <name type="common">Green alga</name>
    <name type="synonym">Ulothrix nitens</name>
    <dbReference type="NCBI Taxonomy" id="105231"/>
    <lineage>
        <taxon>Eukaryota</taxon>
        <taxon>Viridiplantae</taxon>
        <taxon>Streptophyta</taxon>
        <taxon>Klebsormidiophyceae</taxon>
        <taxon>Klebsormidiales</taxon>
        <taxon>Klebsormidiaceae</taxon>
        <taxon>Klebsormidium</taxon>
    </lineage>
</organism>
<sequence>MAGTLRTPLVTGLLPPVHNLVSYIKWLGDGMDGLLGYIVALQMQAQNASALEKAAAQQELASKQALLQLEIERVRQEAAAAVNAALGEQLLTGGRLQAAEDQVAKHADAMLQFAEEKERAFRAEVEKWQAQLACSTQQTVDLLAGKEKEWAAAAKREREELTEQLEMKIEELEEVSKSLEKEKGKMEKMKANGGRERIRPG</sequence>
<evidence type="ECO:0000313" key="3">
    <source>
        <dbReference type="Proteomes" id="UP000054558"/>
    </source>
</evidence>
<dbReference type="Proteomes" id="UP000054558">
    <property type="component" value="Unassembled WGS sequence"/>
</dbReference>